<evidence type="ECO:0000313" key="2">
    <source>
        <dbReference type="EMBL" id="RZN67678.1"/>
    </source>
</evidence>
<dbReference type="Pfam" id="PF11977">
    <property type="entry name" value="RNase_Zc3h12a"/>
    <property type="match status" value="1"/>
</dbReference>
<accession>A0A520KV35</accession>
<evidence type="ECO:0000313" key="3">
    <source>
        <dbReference type="Proteomes" id="UP000320766"/>
    </source>
</evidence>
<dbReference type="InterPro" id="IPR021869">
    <property type="entry name" value="RNase_Zc3h12_NYN"/>
</dbReference>
<dbReference type="EMBL" id="RXIL01000133">
    <property type="protein sequence ID" value="RZN67678.1"/>
    <property type="molecule type" value="Genomic_DNA"/>
</dbReference>
<evidence type="ECO:0000259" key="1">
    <source>
        <dbReference type="Pfam" id="PF11977"/>
    </source>
</evidence>
<protein>
    <recommendedName>
        <fullName evidence="1">RNase NYN domain-containing protein</fullName>
    </recommendedName>
</protein>
<name>A0A520KV35_9EURY</name>
<organism evidence="2 3">
    <name type="scientific">Candidatus Methanolliviera hydrocarbonicum</name>
    <dbReference type="NCBI Taxonomy" id="2491085"/>
    <lineage>
        <taxon>Archaea</taxon>
        <taxon>Methanobacteriati</taxon>
        <taxon>Methanobacteriota</taxon>
        <taxon>Candidatus Methanoliparia</taxon>
        <taxon>Candidatus Methanoliparales</taxon>
        <taxon>Candidatus Methanollivieraceae</taxon>
        <taxon>Candidatus Methanolliviera</taxon>
    </lineage>
</organism>
<dbReference type="Gene3D" id="3.40.50.11980">
    <property type="match status" value="1"/>
</dbReference>
<dbReference type="Proteomes" id="UP000320766">
    <property type="component" value="Unassembled WGS sequence"/>
</dbReference>
<gene>
    <name evidence="2" type="ORF">EF807_07460</name>
</gene>
<comment type="caution">
    <text evidence="2">The sequence shown here is derived from an EMBL/GenBank/DDBJ whole genome shotgun (WGS) entry which is preliminary data.</text>
</comment>
<sequence>MFIAGRQLKIVAGAKKEVVDACIKDVHEKLGLDEEKTFFVNTSAKVIAIDNRIREGDKWSVGSLTAGDIGRKADDKTNIRINLWGTFSFLVNDIEKDDVLFIKKGLAKNYSYNDKVYPQINCDERYGSEITIKYKKERILVDGSNVAWASKKDGKPNIDNIEMIKIELERRGYAPIAIVDSNLRHIIPEIDKERFERWVEDGKVIQAPAQIKADDALLKFADERDVKIVSNDTFKQYVDIYSWVEDKKRRVPFNIIGSNVVLYDRFLA</sequence>
<dbReference type="AlphaFoldDB" id="A0A520KV35"/>
<proteinExistence type="predicted"/>
<feature type="domain" description="RNase NYN" evidence="1">
    <location>
        <begin position="136"/>
        <end position="261"/>
    </location>
</feature>
<reference evidence="2 3" key="1">
    <citation type="journal article" date="2019" name="Nat. Microbiol.">
        <title>Wide diversity of methane and short-chain alkane metabolisms in uncultured archaea.</title>
        <authorList>
            <person name="Borrel G."/>
            <person name="Adam P.S."/>
            <person name="McKay L.J."/>
            <person name="Chen L.X."/>
            <person name="Sierra-Garcia I.N."/>
            <person name="Sieber C.M."/>
            <person name="Letourneur Q."/>
            <person name="Ghozlane A."/>
            <person name="Andersen G.L."/>
            <person name="Li W.J."/>
            <person name="Hallam S.J."/>
            <person name="Muyzer G."/>
            <person name="de Oliveira V.M."/>
            <person name="Inskeep W.P."/>
            <person name="Banfield J.F."/>
            <person name="Gribaldo S."/>
        </authorList>
    </citation>
    <scope>NUCLEOTIDE SEQUENCE [LARGE SCALE GENOMIC DNA]</scope>
    <source>
        <strain evidence="2">NM1b</strain>
    </source>
</reference>